<organism evidence="2 3">
    <name type="scientific">Parnassius mnemosyne</name>
    <name type="common">clouded apollo</name>
    <dbReference type="NCBI Taxonomy" id="213953"/>
    <lineage>
        <taxon>Eukaryota</taxon>
        <taxon>Metazoa</taxon>
        <taxon>Ecdysozoa</taxon>
        <taxon>Arthropoda</taxon>
        <taxon>Hexapoda</taxon>
        <taxon>Insecta</taxon>
        <taxon>Pterygota</taxon>
        <taxon>Neoptera</taxon>
        <taxon>Endopterygota</taxon>
        <taxon>Lepidoptera</taxon>
        <taxon>Glossata</taxon>
        <taxon>Ditrysia</taxon>
        <taxon>Papilionoidea</taxon>
        <taxon>Papilionidae</taxon>
        <taxon>Parnassiinae</taxon>
        <taxon>Parnassini</taxon>
        <taxon>Parnassius</taxon>
        <taxon>Driopa</taxon>
    </lineage>
</organism>
<proteinExistence type="predicted"/>
<reference evidence="2 3" key="1">
    <citation type="submission" date="2023-11" db="EMBL/GenBank/DDBJ databases">
        <authorList>
            <person name="Hedman E."/>
            <person name="Englund M."/>
            <person name="Stromberg M."/>
            <person name="Nyberg Akerstrom W."/>
            <person name="Nylinder S."/>
            <person name="Jareborg N."/>
            <person name="Kallberg Y."/>
            <person name="Kronander E."/>
        </authorList>
    </citation>
    <scope>NUCLEOTIDE SEQUENCE [LARGE SCALE GENOMIC DNA]</scope>
</reference>
<feature type="compositionally biased region" description="Low complexity" evidence="1">
    <location>
        <begin position="161"/>
        <end position="177"/>
    </location>
</feature>
<accession>A0AAV1LG30</accession>
<feature type="compositionally biased region" description="Polar residues" evidence="1">
    <location>
        <begin position="44"/>
        <end position="53"/>
    </location>
</feature>
<evidence type="ECO:0000256" key="1">
    <source>
        <dbReference type="SAM" id="MobiDB-lite"/>
    </source>
</evidence>
<evidence type="ECO:0000313" key="2">
    <source>
        <dbReference type="EMBL" id="CAK1593815.1"/>
    </source>
</evidence>
<evidence type="ECO:0000313" key="3">
    <source>
        <dbReference type="Proteomes" id="UP001314205"/>
    </source>
</evidence>
<dbReference type="AlphaFoldDB" id="A0AAV1LG30"/>
<comment type="caution">
    <text evidence="2">The sequence shown here is derived from an EMBL/GenBank/DDBJ whole genome shotgun (WGS) entry which is preliminary data.</text>
</comment>
<feature type="compositionally biased region" description="Acidic residues" evidence="1">
    <location>
        <begin position="129"/>
        <end position="140"/>
    </location>
</feature>
<feature type="region of interest" description="Disordered" evidence="1">
    <location>
        <begin position="161"/>
        <end position="180"/>
    </location>
</feature>
<name>A0AAV1LG30_9NEOP</name>
<dbReference type="Proteomes" id="UP001314205">
    <property type="component" value="Unassembled WGS sequence"/>
</dbReference>
<dbReference type="EMBL" id="CAVLGL010000089">
    <property type="protein sequence ID" value="CAK1593815.1"/>
    <property type="molecule type" value="Genomic_DNA"/>
</dbReference>
<feature type="region of interest" description="Disordered" evidence="1">
    <location>
        <begin position="19"/>
        <end position="154"/>
    </location>
</feature>
<keyword evidence="3" id="KW-1185">Reference proteome</keyword>
<gene>
    <name evidence="2" type="ORF">PARMNEM_LOCUS13544</name>
</gene>
<feature type="compositionally biased region" description="Low complexity" evidence="1">
    <location>
        <begin position="78"/>
        <end position="91"/>
    </location>
</feature>
<sequence>MERNLFAPEKFRIIPPLSQIPRRIGSPPLTSSAPIASEIERVSNSKLAITARQTAKRRKPPEMGIDDTQEEKRHKQGSRTTSSDSSSTESTPPSPTPEREIVNTRYSQPPESPSPIRSSYGIRDKEQESTQDSDDPTQDMDTEHIPGPSTAPNSYARIVATPRSTQPTPPTTRLTPPIEAPTMAKYPPIIVECFPDWTKHFKILQQILGHAPNTRPFGKGVSFRPQTEQEYRRIQKYLVDISKEDSTFVWLCYASREEQPTKMGLRGLPADTGFTEIQEALIQLDFPVTYVRAIPSKRERPGCLFYIKMDHLSTEELNQLY</sequence>
<protein>
    <submittedName>
        <fullName evidence="2">Uncharacterized protein</fullName>
    </submittedName>
</protein>